<evidence type="ECO:0000313" key="11">
    <source>
        <dbReference type="Proteomes" id="UP001222932"/>
    </source>
</evidence>
<evidence type="ECO:0000313" key="10">
    <source>
        <dbReference type="EMBL" id="GMK53781.1"/>
    </source>
</evidence>
<feature type="domain" description="Rad4 beta-hairpin" evidence="9">
    <location>
        <begin position="676"/>
        <end position="750"/>
    </location>
</feature>
<comment type="subcellular location">
    <subcellularLocation>
        <location evidence="1">Nucleus</location>
    </subcellularLocation>
</comment>
<dbReference type="InterPro" id="IPR018326">
    <property type="entry name" value="Rad4_beta-hairpin_dom1"/>
</dbReference>
<feature type="region of interest" description="Disordered" evidence="6">
    <location>
        <begin position="1"/>
        <end position="86"/>
    </location>
</feature>
<reference evidence="10" key="1">
    <citation type="journal article" date="2023" name="BMC Genomics">
        <title>Chromosome-level genome assemblies of Cutaneotrichosporon spp. (Trichosporonales, Basidiomycota) reveal imbalanced evolution between nucleotide sequences and chromosome synteny.</title>
        <authorList>
            <person name="Kobayashi Y."/>
            <person name="Kayamori A."/>
            <person name="Aoki K."/>
            <person name="Shiwa Y."/>
            <person name="Matsutani M."/>
            <person name="Fujita N."/>
            <person name="Sugita T."/>
            <person name="Iwasaki W."/>
            <person name="Tanaka N."/>
            <person name="Takashima M."/>
        </authorList>
    </citation>
    <scope>NUCLEOTIDE SEQUENCE</scope>
    <source>
        <strain evidence="10">HIS016</strain>
    </source>
</reference>
<comment type="similarity">
    <text evidence="2">Belongs to the XPC family.</text>
</comment>
<dbReference type="Proteomes" id="UP001222932">
    <property type="component" value="Unassembled WGS sequence"/>
</dbReference>
<feature type="compositionally biased region" description="Acidic residues" evidence="6">
    <location>
        <begin position="44"/>
        <end position="53"/>
    </location>
</feature>
<accession>A0AAD3Y7W4</accession>
<dbReference type="InterPro" id="IPR018328">
    <property type="entry name" value="Rad4_beta-hairpin_dom3"/>
</dbReference>
<evidence type="ECO:0000256" key="1">
    <source>
        <dbReference type="ARBA" id="ARBA00004123"/>
    </source>
</evidence>
<comment type="caution">
    <text evidence="10">The sequence shown here is derived from an EMBL/GenBank/DDBJ whole genome shotgun (WGS) entry which is preliminary data.</text>
</comment>
<dbReference type="Gene3D" id="3.90.260.10">
    <property type="entry name" value="Transglutaminase-like"/>
    <property type="match status" value="1"/>
</dbReference>
<evidence type="ECO:0000256" key="4">
    <source>
        <dbReference type="ARBA" id="ARBA00023204"/>
    </source>
</evidence>
<dbReference type="Pfam" id="PF10403">
    <property type="entry name" value="BHD_1"/>
    <property type="match status" value="1"/>
</dbReference>
<evidence type="ECO:0000256" key="3">
    <source>
        <dbReference type="ARBA" id="ARBA00022763"/>
    </source>
</evidence>
<gene>
    <name evidence="10" type="ORF">CspeluHIS016_0103670</name>
</gene>
<proteinExistence type="inferred from homology"/>
<keyword evidence="5" id="KW-0539">Nucleus</keyword>
<dbReference type="Pfam" id="PF03835">
    <property type="entry name" value="Rad4"/>
    <property type="match status" value="1"/>
</dbReference>
<dbReference type="InterPro" id="IPR018325">
    <property type="entry name" value="Rad4/PNGase_transGLS-fold"/>
</dbReference>
<dbReference type="InterPro" id="IPR038765">
    <property type="entry name" value="Papain-like_cys_pep_sf"/>
</dbReference>
<dbReference type="InterPro" id="IPR004583">
    <property type="entry name" value="DNA_repair_Rad4"/>
</dbReference>
<dbReference type="AlphaFoldDB" id="A0AAD3Y7W4"/>
<keyword evidence="11" id="KW-1185">Reference proteome</keyword>
<dbReference type="GO" id="GO:0006298">
    <property type="term" value="P:mismatch repair"/>
    <property type="evidence" value="ECO:0007669"/>
    <property type="project" value="TreeGrafter"/>
</dbReference>
<dbReference type="SUPFAM" id="SSF54001">
    <property type="entry name" value="Cysteine proteinases"/>
    <property type="match status" value="2"/>
</dbReference>
<feature type="compositionally biased region" description="Polar residues" evidence="6">
    <location>
        <begin position="856"/>
        <end position="867"/>
    </location>
</feature>
<feature type="compositionally biased region" description="Low complexity" evidence="6">
    <location>
        <begin position="55"/>
        <end position="66"/>
    </location>
</feature>
<feature type="compositionally biased region" description="Basic and acidic residues" evidence="6">
    <location>
        <begin position="868"/>
        <end position="877"/>
    </location>
</feature>
<keyword evidence="3" id="KW-0227">DNA damage</keyword>
<feature type="compositionally biased region" description="Acidic residues" evidence="6">
    <location>
        <begin position="363"/>
        <end position="374"/>
    </location>
</feature>
<dbReference type="GO" id="GO:0071942">
    <property type="term" value="C:XPC complex"/>
    <property type="evidence" value="ECO:0007669"/>
    <property type="project" value="TreeGrafter"/>
</dbReference>
<feature type="region of interest" description="Disordered" evidence="6">
    <location>
        <begin position="246"/>
        <end position="266"/>
    </location>
</feature>
<evidence type="ECO:0000256" key="6">
    <source>
        <dbReference type="SAM" id="MobiDB-lite"/>
    </source>
</evidence>
<dbReference type="InterPro" id="IPR018327">
    <property type="entry name" value="BHD_2"/>
</dbReference>
<dbReference type="InterPro" id="IPR036985">
    <property type="entry name" value="Transglutaminase-like_sf"/>
</dbReference>
<feature type="domain" description="Rad4 beta-hairpin" evidence="7">
    <location>
        <begin position="554"/>
        <end position="604"/>
    </location>
</feature>
<reference evidence="10" key="2">
    <citation type="submission" date="2023-06" db="EMBL/GenBank/DDBJ databases">
        <authorList>
            <person name="Kobayashi Y."/>
            <person name="Kayamori A."/>
            <person name="Aoki K."/>
            <person name="Shiwa Y."/>
            <person name="Fujita N."/>
            <person name="Sugita T."/>
            <person name="Iwasaki W."/>
            <person name="Tanaka N."/>
            <person name="Takashima M."/>
        </authorList>
    </citation>
    <scope>NUCLEOTIDE SEQUENCE</scope>
    <source>
        <strain evidence="10">HIS016</strain>
    </source>
</reference>
<dbReference type="SMART" id="SM01030">
    <property type="entry name" value="BHD_1"/>
    <property type="match status" value="1"/>
</dbReference>
<dbReference type="SMART" id="SM01032">
    <property type="entry name" value="BHD_3"/>
    <property type="match status" value="1"/>
</dbReference>
<dbReference type="GO" id="GO:0003697">
    <property type="term" value="F:single-stranded DNA binding"/>
    <property type="evidence" value="ECO:0007669"/>
    <property type="project" value="TreeGrafter"/>
</dbReference>
<sequence length="889" mass="99725">MRSPGTPSKRRSGQARPLDALKGKNRALPIDLTLSPISVHSHDEEEDEFEEVEIPTAASTSTPGTPVGRSVATGSPGTGTPADMGVTAGEGGYPDTDEEDDNQVIRLEIGGETEEEKAKRIAMAMRKKPITAKDRAVRLEIHKMHVIALLASARIRNNWVSDELLQCRLLSLCPLRLAADVAVSPKRFPDRAQRNRLFLDALQELVTWWSQDFFDISDPLLGLRTRTWDDVQEIIESMPRLSGPDIMGGVLSKKTKTPNSKKVNGKGKEIEDPILARLEEELGGERLRSVNSMAKKALQQEGSRDISAQLFVALARACGLGARLVVSIQAVPWRAEKVVSKKKGTGSRGRGTALQLGMGEDFSGSEEDELEEVPLPDMSGADMSGADMPRSQKLLNMPRGWRRNRPKDPGDMYRLRQPKPPPQTVGSKPKPKKKKEDMMAQPPVFWAEVYNRSDRRWVPVDPVNGIIRKKAHYEPQSESGPVRLVYIVAFEEDGYARDVTLRYTRNFAAKTRKLRPPVKVGEQDWWSGITEFLQRPLRLNRDDLEDAELESSQASEGMPRHMSGFKDHPIYVLERHLKQHEVIQPKREVGRFRGEPVYRRANVLSCRTAENWMRVGRRVKERQEPMRWIKQRAVTIQKRRAQELAMQETGEAIQQGLYAENQTELYIPPPIVDGKIPRNAFGNIDLYVPTMLPAGAVHLPYKGIAKVAKKLGVSFAEATTSFEFRKQRARPVHTGIVVAADKEEEVLEAYWESNAAAEERERTKREERALKRWAKLMSGIRVRLRLRAEYGEVDDDEENENPMARAGQQPTRTAGSIIALANQQASSAWAERIHEPTPEAKPIVGDNGHDGKGEKQSVTQATQTSRGEWQESNREEADTGETPDTVSEA</sequence>
<feature type="region of interest" description="Disordered" evidence="6">
    <location>
        <begin position="338"/>
        <end position="439"/>
    </location>
</feature>
<evidence type="ECO:0000259" key="8">
    <source>
        <dbReference type="SMART" id="SM01031"/>
    </source>
</evidence>
<dbReference type="PANTHER" id="PTHR12135:SF0">
    <property type="entry name" value="DNA REPAIR PROTEIN COMPLEMENTING XP-C CELLS"/>
    <property type="match status" value="1"/>
</dbReference>
<dbReference type="EMBL" id="BTCM01000001">
    <property type="protein sequence ID" value="GMK53781.1"/>
    <property type="molecule type" value="Genomic_DNA"/>
</dbReference>
<dbReference type="Gene3D" id="3.30.70.2460">
    <property type="entry name" value="Rad4, beta-hairpin domain BHD3"/>
    <property type="match status" value="1"/>
</dbReference>
<evidence type="ECO:0000259" key="7">
    <source>
        <dbReference type="SMART" id="SM01030"/>
    </source>
</evidence>
<dbReference type="GO" id="GO:0005737">
    <property type="term" value="C:cytoplasm"/>
    <property type="evidence" value="ECO:0007669"/>
    <property type="project" value="TreeGrafter"/>
</dbReference>
<dbReference type="Gene3D" id="2.20.20.110">
    <property type="entry name" value="Rad4, beta-hairpin domain BHD1"/>
    <property type="match status" value="1"/>
</dbReference>
<evidence type="ECO:0000256" key="2">
    <source>
        <dbReference type="ARBA" id="ARBA00009525"/>
    </source>
</evidence>
<dbReference type="GO" id="GO:0000111">
    <property type="term" value="C:nucleotide-excision repair factor 2 complex"/>
    <property type="evidence" value="ECO:0007669"/>
    <property type="project" value="TreeGrafter"/>
</dbReference>
<protein>
    <recommendedName>
        <fullName evidence="12">Rad4-domain-containing protein</fullName>
    </recommendedName>
</protein>
<dbReference type="GO" id="GO:0003684">
    <property type="term" value="F:damaged DNA binding"/>
    <property type="evidence" value="ECO:0007669"/>
    <property type="project" value="InterPro"/>
</dbReference>
<feature type="domain" description="Rad4 beta-hairpin" evidence="8">
    <location>
        <begin position="606"/>
        <end position="669"/>
    </location>
</feature>
<dbReference type="GO" id="GO:0006289">
    <property type="term" value="P:nucleotide-excision repair"/>
    <property type="evidence" value="ECO:0007669"/>
    <property type="project" value="InterPro"/>
</dbReference>
<dbReference type="Pfam" id="PF10405">
    <property type="entry name" value="BHD_3"/>
    <property type="match status" value="1"/>
</dbReference>
<evidence type="ECO:0000256" key="5">
    <source>
        <dbReference type="ARBA" id="ARBA00023242"/>
    </source>
</evidence>
<dbReference type="InterPro" id="IPR042488">
    <property type="entry name" value="Rad4_BHD3_sf"/>
</dbReference>
<dbReference type="SMART" id="SM01031">
    <property type="entry name" value="BHD_2"/>
    <property type="match status" value="1"/>
</dbReference>
<evidence type="ECO:0008006" key="12">
    <source>
        <dbReference type="Google" id="ProtNLM"/>
    </source>
</evidence>
<name>A0AAD3Y7W4_9TREE</name>
<evidence type="ECO:0000259" key="9">
    <source>
        <dbReference type="SMART" id="SM01032"/>
    </source>
</evidence>
<feature type="region of interest" description="Disordered" evidence="6">
    <location>
        <begin position="823"/>
        <end position="889"/>
    </location>
</feature>
<dbReference type="PANTHER" id="PTHR12135">
    <property type="entry name" value="DNA REPAIR PROTEIN XP-C / RAD4"/>
    <property type="match status" value="1"/>
</dbReference>
<dbReference type="Pfam" id="PF10404">
    <property type="entry name" value="BHD_2"/>
    <property type="match status" value="1"/>
</dbReference>
<keyword evidence="4" id="KW-0234">DNA repair</keyword>
<dbReference type="FunFam" id="3.30.70.2460:FF:000001">
    <property type="entry name" value="DNA repair protein Rad4 family"/>
    <property type="match status" value="1"/>
</dbReference>
<organism evidence="10 11">
    <name type="scientific">Cutaneotrichosporon spelunceum</name>
    <dbReference type="NCBI Taxonomy" id="1672016"/>
    <lineage>
        <taxon>Eukaryota</taxon>
        <taxon>Fungi</taxon>
        <taxon>Dikarya</taxon>
        <taxon>Basidiomycota</taxon>
        <taxon>Agaricomycotina</taxon>
        <taxon>Tremellomycetes</taxon>
        <taxon>Trichosporonales</taxon>
        <taxon>Trichosporonaceae</taxon>
        <taxon>Cutaneotrichosporon</taxon>
    </lineage>
</organism>